<dbReference type="GO" id="GO:0016020">
    <property type="term" value="C:membrane"/>
    <property type="evidence" value="ECO:0007669"/>
    <property type="project" value="UniProtKB-SubCell"/>
</dbReference>
<keyword evidence="3 5" id="KW-1133">Transmembrane helix</keyword>
<reference evidence="8" key="1">
    <citation type="submission" date="2016-10" db="EMBL/GenBank/DDBJ databases">
        <authorList>
            <person name="Varghese N."/>
            <person name="Submissions S."/>
        </authorList>
    </citation>
    <scope>NUCLEOTIDE SEQUENCE [LARGE SCALE GENOMIC DNA]</scope>
    <source>
        <strain evidence="8">DSM 22703</strain>
    </source>
</reference>
<evidence type="ECO:0000313" key="8">
    <source>
        <dbReference type="Proteomes" id="UP000198756"/>
    </source>
</evidence>
<comment type="subcellular location">
    <subcellularLocation>
        <location evidence="1">Membrane</location>
        <topology evidence="1">Multi-pass membrane protein</topology>
    </subcellularLocation>
</comment>
<dbReference type="Proteomes" id="UP000198756">
    <property type="component" value="Unassembled WGS sequence"/>
</dbReference>
<dbReference type="RefSeq" id="WP_092728038.1">
    <property type="nucleotide sequence ID" value="NZ_FMXE01000002.1"/>
</dbReference>
<name>A0A1G5UXD9_9BACT</name>
<feature type="transmembrane region" description="Helical" evidence="5">
    <location>
        <begin position="263"/>
        <end position="284"/>
    </location>
</feature>
<feature type="transmembrane region" description="Helical" evidence="5">
    <location>
        <begin position="291"/>
        <end position="310"/>
    </location>
</feature>
<dbReference type="STRING" id="279824.SAMN03080617_00155"/>
<evidence type="ECO:0000256" key="5">
    <source>
        <dbReference type="SAM" id="Phobius"/>
    </source>
</evidence>
<dbReference type="AlphaFoldDB" id="A0A1G5UXD9"/>
<organism evidence="7 8">
    <name type="scientific">Algoriphagus alkaliphilus</name>
    <dbReference type="NCBI Taxonomy" id="279824"/>
    <lineage>
        <taxon>Bacteria</taxon>
        <taxon>Pseudomonadati</taxon>
        <taxon>Bacteroidota</taxon>
        <taxon>Cytophagia</taxon>
        <taxon>Cytophagales</taxon>
        <taxon>Cyclobacteriaceae</taxon>
        <taxon>Algoriphagus</taxon>
    </lineage>
</organism>
<dbReference type="OrthoDB" id="817530at2"/>
<evidence type="ECO:0000259" key="6">
    <source>
        <dbReference type="Pfam" id="PF04932"/>
    </source>
</evidence>
<dbReference type="Pfam" id="PF04932">
    <property type="entry name" value="Wzy_C"/>
    <property type="match status" value="1"/>
</dbReference>
<feature type="transmembrane region" description="Helical" evidence="5">
    <location>
        <begin position="66"/>
        <end position="83"/>
    </location>
</feature>
<protein>
    <recommendedName>
        <fullName evidence="6">O-antigen ligase-related domain-containing protein</fullName>
    </recommendedName>
</protein>
<feature type="transmembrane region" description="Helical" evidence="5">
    <location>
        <begin position="95"/>
        <end position="113"/>
    </location>
</feature>
<feature type="transmembrane region" description="Helical" evidence="5">
    <location>
        <begin position="30"/>
        <end position="54"/>
    </location>
</feature>
<gene>
    <name evidence="7" type="ORF">SAMN03080617_00155</name>
</gene>
<evidence type="ECO:0000313" key="7">
    <source>
        <dbReference type="EMBL" id="SDA38292.1"/>
    </source>
</evidence>
<feature type="transmembrane region" description="Helical" evidence="5">
    <location>
        <begin position="224"/>
        <end position="243"/>
    </location>
</feature>
<evidence type="ECO:0000256" key="2">
    <source>
        <dbReference type="ARBA" id="ARBA00022692"/>
    </source>
</evidence>
<sequence length="464" mass="52451">MALIFFILIAIGVGAGFLWTLQEMIFKGKWSYFIFFLAAFLPFYITSLSVIFLATRSPEILGIFQILKEVVVLISILVFIFFQRKVFEYPFRLQSTDWLMLAFLSLGFLYLLLPLGEASFLNKALYYKSMLIPGLVYFLGRNTRFSEIEIGWIFKIIFAVAIGAFVVNLIENYLIQAHLQQFTGYSLYNQVINNIDPTGNFGLTWTFETQAVTKRLASFFSDPLELASSVLMGFAAGLIWFLTSKKEYNWPYLLVMACSLGSLVFSASRAAFGAFFIMIFFVALVFKLYKLIGAGFFGLVCFVVYVVWFASDDFYFFVIDTLTFENSSSLGHVVEWLLALDSMVANPLGIGLAMSGNFGSVDEELRVGGENQFLIYGVQLGWIGMILYILALATGVKNSIRVFHISDNTSVARIAFTGAVVKVGLLLPLFTANVEIYTYVSWITWWMIGFSNREYGELKKITKD</sequence>
<accession>A0A1G5UXD9</accession>
<evidence type="ECO:0000256" key="3">
    <source>
        <dbReference type="ARBA" id="ARBA00022989"/>
    </source>
</evidence>
<keyword evidence="4 5" id="KW-0472">Membrane</keyword>
<dbReference type="EMBL" id="FMXE01000002">
    <property type="protein sequence ID" value="SDA38292.1"/>
    <property type="molecule type" value="Genomic_DNA"/>
</dbReference>
<feature type="domain" description="O-antigen ligase-related" evidence="6">
    <location>
        <begin position="255"/>
        <end position="389"/>
    </location>
</feature>
<feature type="transmembrane region" description="Helical" evidence="5">
    <location>
        <begin position="152"/>
        <end position="170"/>
    </location>
</feature>
<evidence type="ECO:0000256" key="1">
    <source>
        <dbReference type="ARBA" id="ARBA00004141"/>
    </source>
</evidence>
<keyword evidence="8" id="KW-1185">Reference proteome</keyword>
<dbReference type="InterPro" id="IPR007016">
    <property type="entry name" value="O-antigen_ligase-rel_domated"/>
</dbReference>
<keyword evidence="2 5" id="KW-0812">Transmembrane</keyword>
<feature type="transmembrane region" description="Helical" evidence="5">
    <location>
        <begin position="373"/>
        <end position="391"/>
    </location>
</feature>
<proteinExistence type="predicted"/>
<evidence type="ECO:0000256" key="4">
    <source>
        <dbReference type="ARBA" id="ARBA00023136"/>
    </source>
</evidence>